<evidence type="ECO:0000256" key="4">
    <source>
        <dbReference type="ARBA" id="ARBA00022989"/>
    </source>
</evidence>
<dbReference type="NCBIfam" id="TIGR00360">
    <property type="entry name" value="ComEC_N-term"/>
    <property type="match status" value="1"/>
</dbReference>
<dbReference type="InterPro" id="IPR004797">
    <property type="entry name" value="Competence_ComEC/Rec2"/>
</dbReference>
<keyword evidence="5 6" id="KW-0472">Membrane</keyword>
<dbReference type="PANTHER" id="PTHR30619:SF1">
    <property type="entry name" value="RECOMBINATION PROTEIN 2"/>
    <property type="match status" value="1"/>
</dbReference>
<keyword evidence="2" id="KW-1003">Cell membrane</keyword>
<feature type="transmembrane region" description="Helical" evidence="6">
    <location>
        <begin position="456"/>
        <end position="474"/>
    </location>
</feature>
<dbReference type="eggNOG" id="COG2333">
    <property type="taxonomic scope" value="Bacteria"/>
</dbReference>
<evidence type="ECO:0000256" key="1">
    <source>
        <dbReference type="ARBA" id="ARBA00004651"/>
    </source>
</evidence>
<evidence type="ECO:0000313" key="9">
    <source>
        <dbReference type="Proteomes" id="UP000008635"/>
    </source>
</evidence>
<dbReference type="KEGG" id="dmr:Deima_0769"/>
<dbReference type="SMART" id="SM00849">
    <property type="entry name" value="Lactamase_B"/>
    <property type="match status" value="1"/>
</dbReference>
<evidence type="ECO:0000313" key="8">
    <source>
        <dbReference type="EMBL" id="ADV66425.1"/>
    </source>
</evidence>
<dbReference type="InterPro" id="IPR035681">
    <property type="entry name" value="ComA-like_MBL"/>
</dbReference>
<protein>
    <submittedName>
        <fullName evidence="8">DNA internalization-related competence protein ComEC/Rec2</fullName>
    </submittedName>
</protein>
<comment type="subcellular location">
    <subcellularLocation>
        <location evidence="1">Cell membrane</location>
        <topology evidence="1">Multi-pass membrane protein</topology>
    </subcellularLocation>
</comment>
<dbReference type="Pfam" id="PF00753">
    <property type="entry name" value="Lactamase_B"/>
    <property type="match status" value="1"/>
</dbReference>
<organism evidence="8 9">
    <name type="scientific">Deinococcus maricopensis (strain DSM 21211 / LMG 22137 / NRRL B-23946 / LB-34)</name>
    <dbReference type="NCBI Taxonomy" id="709986"/>
    <lineage>
        <taxon>Bacteria</taxon>
        <taxon>Thermotogati</taxon>
        <taxon>Deinococcota</taxon>
        <taxon>Deinococci</taxon>
        <taxon>Deinococcales</taxon>
        <taxon>Deinococcaceae</taxon>
        <taxon>Deinococcus</taxon>
    </lineage>
</organism>
<feature type="transmembrane region" description="Helical" evidence="6">
    <location>
        <begin position="399"/>
        <end position="418"/>
    </location>
</feature>
<reference evidence="9" key="2">
    <citation type="submission" date="2011-01" db="EMBL/GenBank/DDBJ databases">
        <title>The complete genome of Deinococcus maricopensis DSM 21211.</title>
        <authorList>
            <consortium name="US DOE Joint Genome Institute (JGI-PGF)"/>
            <person name="Lucas S."/>
            <person name="Copeland A."/>
            <person name="Lapidus A."/>
            <person name="Goodwin L."/>
            <person name="Pitluck S."/>
            <person name="Kyrpides N."/>
            <person name="Mavromatis K."/>
            <person name="Pagani I."/>
            <person name="Ivanova N."/>
            <person name="Ovchinnikova G."/>
            <person name="Zeytun A."/>
            <person name="Detter J.C."/>
            <person name="Han C."/>
            <person name="Land M."/>
            <person name="Hauser L."/>
            <person name="Markowitz V."/>
            <person name="Cheng J.-F."/>
            <person name="Hugenholtz P."/>
            <person name="Woyke T."/>
            <person name="Wu D."/>
            <person name="Pukall R."/>
            <person name="Gehrich-Schroeter G."/>
            <person name="Brambilla E."/>
            <person name="Klenk H.-P."/>
            <person name="Eisen J.A."/>
        </authorList>
    </citation>
    <scope>NUCLEOTIDE SEQUENCE [LARGE SCALE GENOMIC DNA]</scope>
    <source>
        <strain evidence="9">DSM 21211 / LMG 22137 / NRRL B-23946 / LB-34</strain>
    </source>
</reference>
<keyword evidence="4 6" id="KW-1133">Transmembrane helix</keyword>
<dbReference type="Pfam" id="PF03772">
    <property type="entry name" value="Competence"/>
    <property type="match status" value="1"/>
</dbReference>
<feature type="transmembrane region" description="Helical" evidence="6">
    <location>
        <begin position="425"/>
        <end position="444"/>
    </location>
</feature>
<evidence type="ECO:0000256" key="6">
    <source>
        <dbReference type="SAM" id="Phobius"/>
    </source>
</evidence>
<dbReference type="eggNOG" id="COG0658">
    <property type="taxonomic scope" value="Bacteria"/>
</dbReference>
<dbReference type="GO" id="GO:0030420">
    <property type="term" value="P:establishment of competence for transformation"/>
    <property type="evidence" value="ECO:0007669"/>
    <property type="project" value="InterPro"/>
</dbReference>
<dbReference type="InterPro" id="IPR052159">
    <property type="entry name" value="Competence_DNA_uptake"/>
</dbReference>
<feature type="transmembrane region" description="Helical" evidence="6">
    <location>
        <begin position="62"/>
        <end position="82"/>
    </location>
</feature>
<keyword evidence="3 6" id="KW-0812">Transmembrane</keyword>
<dbReference type="EMBL" id="CP002454">
    <property type="protein sequence ID" value="ADV66425.1"/>
    <property type="molecule type" value="Genomic_DNA"/>
</dbReference>
<accession>E8U5T6</accession>
<reference evidence="8 9" key="1">
    <citation type="journal article" date="2011" name="Stand. Genomic Sci.">
        <title>Complete genome sequence of Deinococcus maricopensis type strain (LB-34).</title>
        <authorList>
            <person name="Pukall R."/>
            <person name="Zeytun A."/>
            <person name="Lucas S."/>
            <person name="Lapidus A."/>
            <person name="Hammon N."/>
            <person name="Deshpande S."/>
            <person name="Nolan M."/>
            <person name="Cheng J.F."/>
            <person name="Pitluck S."/>
            <person name="Liolios K."/>
            <person name="Pagani I."/>
            <person name="Mikhailova N."/>
            <person name="Ivanova N."/>
            <person name="Mavromatis K."/>
            <person name="Pati A."/>
            <person name="Tapia R."/>
            <person name="Han C."/>
            <person name="Goodwin L."/>
            <person name="Chen A."/>
            <person name="Palaniappan K."/>
            <person name="Land M."/>
            <person name="Hauser L."/>
            <person name="Chang Y.J."/>
            <person name="Jeffries C.D."/>
            <person name="Brambilla E.M."/>
            <person name="Rohde M."/>
            <person name="Goker M."/>
            <person name="Detter J.C."/>
            <person name="Woyke T."/>
            <person name="Bristow J."/>
            <person name="Eisen J.A."/>
            <person name="Markowitz V."/>
            <person name="Hugenholtz P."/>
            <person name="Kyrpides N.C."/>
            <person name="Klenk H.P."/>
        </authorList>
    </citation>
    <scope>NUCLEOTIDE SEQUENCE [LARGE SCALE GENOMIC DNA]</scope>
    <source>
        <strain evidence="9">DSM 21211 / LMG 22137 / NRRL B-23946 / LB-34</strain>
    </source>
</reference>
<dbReference type="AlphaFoldDB" id="E8U5T6"/>
<dbReference type="GO" id="GO:0005886">
    <property type="term" value="C:plasma membrane"/>
    <property type="evidence" value="ECO:0007669"/>
    <property type="project" value="UniProtKB-SubCell"/>
</dbReference>
<feature type="transmembrane region" description="Helical" evidence="6">
    <location>
        <begin position="31"/>
        <end position="56"/>
    </location>
</feature>
<evidence type="ECO:0000259" key="7">
    <source>
        <dbReference type="SMART" id="SM00849"/>
    </source>
</evidence>
<evidence type="ECO:0000256" key="2">
    <source>
        <dbReference type="ARBA" id="ARBA00022475"/>
    </source>
</evidence>
<name>E8U5T6_DEIML</name>
<dbReference type="CDD" id="cd07731">
    <property type="entry name" value="ComA-like_MBL-fold"/>
    <property type="match status" value="1"/>
</dbReference>
<dbReference type="NCBIfam" id="TIGR00361">
    <property type="entry name" value="ComEC_Rec2"/>
    <property type="match status" value="1"/>
</dbReference>
<gene>
    <name evidence="8" type="ordered locus">Deima_0769</name>
</gene>
<dbReference type="STRING" id="709986.Deima_0769"/>
<dbReference type="InterPro" id="IPR004477">
    <property type="entry name" value="ComEC_N"/>
</dbReference>
<feature type="transmembrane region" description="Helical" evidence="6">
    <location>
        <begin position="308"/>
        <end position="326"/>
    </location>
</feature>
<dbReference type="InterPro" id="IPR036866">
    <property type="entry name" value="RibonucZ/Hydroxyglut_hydro"/>
</dbReference>
<proteinExistence type="predicted"/>
<dbReference type="InterPro" id="IPR001279">
    <property type="entry name" value="Metallo-B-lactamas"/>
</dbReference>
<feature type="transmembrane region" description="Helical" evidence="6">
    <location>
        <begin position="364"/>
        <end position="387"/>
    </location>
</feature>
<evidence type="ECO:0000256" key="3">
    <source>
        <dbReference type="ARBA" id="ARBA00022692"/>
    </source>
</evidence>
<dbReference type="Gene3D" id="3.60.15.10">
    <property type="entry name" value="Ribonuclease Z/Hydroxyacylglutathione hydrolase-like"/>
    <property type="match status" value="1"/>
</dbReference>
<sequence precursor="true">MGVPRGPTVTPVVASAVVLERGRRAFLPWPVVGALALMAGVLVAFGAWWGALLLAVVAGAAAWVRAPALMLVALVCFGVGFARERAWWAAPDVMTPWVGARVTLSGEWDGQFLRLADPPARVSVRPKPRVDPGRVTVAGVLVRPEGRRTPGGFDEAFWLRTSGVRTVLVGARGRAYAPEAGVRGWFRRGLNVGLSARQAALMEAVELGDRSDIGREAFEDGVAVREAFNRAGLAHLMALSGQNVALLLGALAFVLVRSPVARVRAWLLVPALGAYWWLVGESPSVDRACLMALAVLLGTATGRGRLDVYGVIGLAAMASLALHPAWLFDVGFQLSFLAVLALTLTPRVAAMVPRLGERHRVVRALVYGAAATLLAEAATLPVVAHTFGTVPLVGLPANLVAELIMGALVPLGFLAGLLGPLAVVVNPLVGVLADALLAVAQAAGRAPVLTWGNVSAAGFAAYGVFALAGVLAVLGRVRPPAFLAVAGVLALGTLLPAHLSPPRDITYLDVGQGDSTLIRANGLRVLIDGGGSPGSDFDVGARTVVPALRALGVRALDVVVATHADADHVEGLTAVLNTLPVGELWVGHRHEADPVLRAVLDAARARGVRVREVRRGDHVQAGDVALNVLWPRGAPWSAADNDNSVAVRLEALTFRTAFLGDLPSSVEDTLGLGRLSVLKLAHHGSRHSSSAALLRETAPADAIISVGRNTYGHPHGDVLDRLAGAHVRAWRTDQLGTVTWPIP</sequence>
<dbReference type="PANTHER" id="PTHR30619">
    <property type="entry name" value="DNA INTERNALIZATION/COMPETENCE PROTEIN COMEC/REC2"/>
    <property type="match status" value="1"/>
</dbReference>
<evidence type="ECO:0000256" key="5">
    <source>
        <dbReference type="ARBA" id="ARBA00023136"/>
    </source>
</evidence>
<feature type="transmembrane region" description="Helical" evidence="6">
    <location>
        <begin position="481"/>
        <end position="499"/>
    </location>
</feature>
<dbReference type="SUPFAM" id="SSF56281">
    <property type="entry name" value="Metallo-hydrolase/oxidoreductase"/>
    <property type="match status" value="1"/>
</dbReference>
<feature type="transmembrane region" description="Helical" evidence="6">
    <location>
        <begin position="332"/>
        <end position="352"/>
    </location>
</feature>
<keyword evidence="9" id="KW-1185">Reference proteome</keyword>
<feature type="transmembrane region" description="Helical" evidence="6">
    <location>
        <begin position="233"/>
        <end position="255"/>
    </location>
</feature>
<dbReference type="HOGENOM" id="CLU_010363_2_4_0"/>
<dbReference type="Proteomes" id="UP000008635">
    <property type="component" value="Chromosome"/>
</dbReference>
<feature type="domain" description="Metallo-beta-lactamase" evidence="7">
    <location>
        <begin position="512"/>
        <end position="708"/>
    </location>
</feature>